<dbReference type="InterPro" id="IPR036890">
    <property type="entry name" value="HATPase_C_sf"/>
</dbReference>
<dbReference type="PANTHER" id="PTHR24421">
    <property type="entry name" value="NITRATE/NITRITE SENSOR PROTEIN NARX-RELATED"/>
    <property type="match status" value="1"/>
</dbReference>
<protein>
    <recommendedName>
        <fullName evidence="2">histidine kinase</fullName>
        <ecNumber evidence="2">2.7.13.3</ecNumber>
    </recommendedName>
</protein>
<keyword evidence="13" id="KW-1185">Reference proteome</keyword>
<keyword evidence="10" id="KW-0472">Membrane</keyword>
<dbReference type="InterPro" id="IPR011712">
    <property type="entry name" value="Sig_transdc_His_kin_sub3_dim/P"/>
</dbReference>
<dbReference type="Gene3D" id="1.20.5.1930">
    <property type="match status" value="1"/>
</dbReference>
<feature type="transmembrane region" description="Helical" evidence="10">
    <location>
        <begin position="157"/>
        <end position="180"/>
    </location>
</feature>
<keyword evidence="4" id="KW-0808">Transferase</keyword>
<gene>
    <name evidence="12" type="ORF">NP048_17185</name>
</gene>
<dbReference type="SUPFAM" id="SSF55874">
    <property type="entry name" value="ATPase domain of HSP90 chaperone/DNA topoisomerase II/histidine kinase"/>
    <property type="match status" value="1"/>
</dbReference>
<evidence type="ECO:0000256" key="6">
    <source>
        <dbReference type="ARBA" id="ARBA00022777"/>
    </source>
</evidence>
<dbReference type="EC" id="2.7.13.3" evidence="2"/>
<evidence type="ECO:0000256" key="2">
    <source>
        <dbReference type="ARBA" id="ARBA00012438"/>
    </source>
</evidence>
<feature type="transmembrane region" description="Helical" evidence="10">
    <location>
        <begin position="88"/>
        <end position="110"/>
    </location>
</feature>
<dbReference type="GO" id="GO:0016301">
    <property type="term" value="F:kinase activity"/>
    <property type="evidence" value="ECO:0007669"/>
    <property type="project" value="UniProtKB-KW"/>
</dbReference>
<dbReference type="Proteomes" id="UP001316384">
    <property type="component" value="Chromosome"/>
</dbReference>
<keyword evidence="5" id="KW-0547">Nucleotide-binding</keyword>
<keyword evidence="8" id="KW-0902">Two-component regulatory system</keyword>
<keyword evidence="10" id="KW-1133">Transmembrane helix</keyword>
<feature type="transmembrane region" description="Helical" evidence="10">
    <location>
        <begin position="26"/>
        <end position="44"/>
    </location>
</feature>
<dbReference type="InterPro" id="IPR050482">
    <property type="entry name" value="Sensor_HK_TwoCompSys"/>
</dbReference>
<keyword evidence="7" id="KW-0067">ATP-binding</keyword>
<evidence type="ECO:0000256" key="10">
    <source>
        <dbReference type="SAM" id="Phobius"/>
    </source>
</evidence>
<keyword evidence="9" id="KW-0175">Coiled coil</keyword>
<dbReference type="Pfam" id="PF07730">
    <property type="entry name" value="HisKA_3"/>
    <property type="match status" value="1"/>
</dbReference>
<feature type="domain" description="Signal transduction histidine kinase subgroup 3 dimerisation and phosphoacceptor" evidence="11">
    <location>
        <begin position="220"/>
        <end position="285"/>
    </location>
</feature>
<dbReference type="EMBL" id="CP101987">
    <property type="protein sequence ID" value="UUI71503.1"/>
    <property type="molecule type" value="Genomic_DNA"/>
</dbReference>
<evidence type="ECO:0000256" key="7">
    <source>
        <dbReference type="ARBA" id="ARBA00022840"/>
    </source>
</evidence>
<keyword evidence="3" id="KW-0597">Phosphoprotein</keyword>
<comment type="catalytic activity">
    <reaction evidence="1">
        <text>ATP + protein L-histidine = ADP + protein N-phospho-L-histidine.</text>
        <dbReference type="EC" id="2.7.13.3"/>
    </reaction>
</comment>
<dbReference type="RefSeq" id="WP_227575213.1">
    <property type="nucleotide sequence ID" value="NZ_CP101987.1"/>
</dbReference>
<name>A0ABY5KNN3_9CELL</name>
<organism evidence="12 13">
    <name type="scientific">Cellulomonas xiejunii</name>
    <dbReference type="NCBI Taxonomy" id="2968083"/>
    <lineage>
        <taxon>Bacteria</taxon>
        <taxon>Bacillati</taxon>
        <taxon>Actinomycetota</taxon>
        <taxon>Actinomycetes</taxon>
        <taxon>Micrococcales</taxon>
        <taxon>Cellulomonadaceae</taxon>
        <taxon>Cellulomonas</taxon>
    </lineage>
</organism>
<evidence type="ECO:0000256" key="5">
    <source>
        <dbReference type="ARBA" id="ARBA00022741"/>
    </source>
</evidence>
<reference evidence="12 13" key="1">
    <citation type="submission" date="2022-07" db="EMBL/GenBank/DDBJ databases">
        <title>Novel species in genus cellulomonas.</title>
        <authorList>
            <person name="Ye L."/>
        </authorList>
    </citation>
    <scope>NUCLEOTIDE SEQUENCE [LARGE SCALE GENOMIC DNA]</scope>
    <source>
        <strain evidence="13">zg-B89</strain>
    </source>
</reference>
<feature type="transmembrane region" description="Helical" evidence="10">
    <location>
        <begin position="56"/>
        <end position="76"/>
    </location>
</feature>
<dbReference type="Gene3D" id="3.30.565.10">
    <property type="entry name" value="Histidine kinase-like ATPase, C-terminal domain"/>
    <property type="match status" value="1"/>
</dbReference>
<dbReference type="CDD" id="cd16917">
    <property type="entry name" value="HATPase_UhpB-NarQ-NarX-like"/>
    <property type="match status" value="1"/>
</dbReference>
<feature type="coiled-coil region" evidence="9">
    <location>
        <begin position="180"/>
        <end position="221"/>
    </location>
</feature>
<evidence type="ECO:0000313" key="13">
    <source>
        <dbReference type="Proteomes" id="UP001316384"/>
    </source>
</evidence>
<evidence type="ECO:0000256" key="8">
    <source>
        <dbReference type="ARBA" id="ARBA00023012"/>
    </source>
</evidence>
<dbReference type="PANTHER" id="PTHR24421:SF10">
    <property type="entry name" value="NITRATE_NITRITE SENSOR PROTEIN NARQ"/>
    <property type="match status" value="1"/>
</dbReference>
<sequence length="431" mass="44588">MSTSPAAAAPDRRAAPWWRRWADTPGTAVAVLTAGFLGMAEVAFGVPSGPDVAPTYALLGLLLMLVAVAAGAALIWRRRLPVPVCLGTAAAAVLLPVGALAPLIALPWVLATAGRRTAAWCTAATGAAVVAAMARDWRREGDAVMWAAENAGGERTYLTGAGYVGFGAGVLAVAVVVGLVRRFRAAARSARRAADESERQAATLRAQAADLRTELTRQEERELIAREMHDTVAHQLSLVSLHAAALEVAADDPGTDVPEAARSMRSSAHRALDEMRTLISSLRTVGADSAERYGGPAPRLADLVTLLDEARHAGVDIGATVFVDGGDDAPPALTRGVYRVVQESLTNAMKHAPGVRVDVDLRARPGDGVDVVVSNPLVADVSATAGGAGLVGMGERAAALGGRFDAGPDDGRFVVRVHLPWPAPVPAPVSP</sequence>
<evidence type="ECO:0000256" key="9">
    <source>
        <dbReference type="SAM" id="Coils"/>
    </source>
</evidence>
<evidence type="ECO:0000313" key="12">
    <source>
        <dbReference type="EMBL" id="UUI71503.1"/>
    </source>
</evidence>
<keyword evidence="10" id="KW-0812">Transmembrane</keyword>
<evidence type="ECO:0000256" key="4">
    <source>
        <dbReference type="ARBA" id="ARBA00022679"/>
    </source>
</evidence>
<accession>A0ABY5KNN3</accession>
<evidence type="ECO:0000259" key="11">
    <source>
        <dbReference type="Pfam" id="PF07730"/>
    </source>
</evidence>
<evidence type="ECO:0000256" key="1">
    <source>
        <dbReference type="ARBA" id="ARBA00000085"/>
    </source>
</evidence>
<evidence type="ECO:0000256" key="3">
    <source>
        <dbReference type="ARBA" id="ARBA00022553"/>
    </source>
</evidence>
<proteinExistence type="predicted"/>
<keyword evidence="6 12" id="KW-0418">Kinase</keyword>